<dbReference type="GO" id="GO:0005524">
    <property type="term" value="F:ATP binding"/>
    <property type="evidence" value="ECO:0007669"/>
    <property type="project" value="UniProtKB-KW"/>
</dbReference>
<feature type="binding site" evidence="8">
    <location>
        <begin position="185"/>
        <end position="188"/>
    </location>
    <ligand>
        <name>ATP</name>
        <dbReference type="ChEBI" id="CHEBI:30616"/>
    </ligand>
</feature>
<comment type="subcellular location">
    <subcellularLocation>
        <location evidence="8">Cytoplasm</location>
    </subcellularLocation>
</comment>
<dbReference type="GO" id="GO:0004592">
    <property type="term" value="F:pantoate-beta-alanine ligase activity"/>
    <property type="evidence" value="ECO:0007669"/>
    <property type="project" value="UniProtKB-UniRule"/>
</dbReference>
<dbReference type="NCBIfam" id="TIGR00018">
    <property type="entry name" value="panC"/>
    <property type="match status" value="1"/>
</dbReference>
<evidence type="ECO:0000256" key="3">
    <source>
        <dbReference type="ARBA" id="ARBA00022598"/>
    </source>
</evidence>
<feature type="binding site" evidence="8">
    <location>
        <begin position="30"/>
        <end position="37"/>
    </location>
    <ligand>
        <name>ATP</name>
        <dbReference type="ChEBI" id="CHEBI:30616"/>
    </ligand>
</feature>
<dbReference type="SUPFAM" id="SSF52374">
    <property type="entry name" value="Nucleotidylyl transferase"/>
    <property type="match status" value="1"/>
</dbReference>
<dbReference type="HAMAP" id="MF_00158">
    <property type="entry name" value="PanC"/>
    <property type="match status" value="1"/>
</dbReference>
<feature type="binding site" evidence="8">
    <location>
        <position position="177"/>
    </location>
    <ligand>
        <name>ATP</name>
        <dbReference type="ChEBI" id="CHEBI:30616"/>
    </ligand>
</feature>
<dbReference type="Pfam" id="PF02569">
    <property type="entry name" value="Pantoate_ligase"/>
    <property type="match status" value="1"/>
</dbReference>
<proteinExistence type="inferred from homology"/>
<comment type="miscellaneous">
    <text evidence="8">The reaction proceeds by a bi uni uni bi ping pong mechanism.</text>
</comment>
<comment type="catalytic activity">
    <reaction evidence="7 8">
        <text>(R)-pantoate + beta-alanine + ATP = (R)-pantothenate + AMP + diphosphate + H(+)</text>
        <dbReference type="Rhea" id="RHEA:10912"/>
        <dbReference type="ChEBI" id="CHEBI:15378"/>
        <dbReference type="ChEBI" id="CHEBI:15980"/>
        <dbReference type="ChEBI" id="CHEBI:29032"/>
        <dbReference type="ChEBI" id="CHEBI:30616"/>
        <dbReference type="ChEBI" id="CHEBI:33019"/>
        <dbReference type="ChEBI" id="CHEBI:57966"/>
        <dbReference type="ChEBI" id="CHEBI:456215"/>
        <dbReference type="EC" id="6.3.2.1"/>
    </reaction>
</comment>
<feature type="active site" description="Proton donor" evidence="8">
    <location>
        <position position="37"/>
    </location>
</feature>
<dbReference type="InterPro" id="IPR003721">
    <property type="entry name" value="Pantoate_ligase"/>
</dbReference>
<feature type="binding site" evidence="8">
    <location>
        <position position="154"/>
    </location>
    <ligand>
        <name>(R)-pantoate</name>
        <dbReference type="ChEBI" id="CHEBI:15980"/>
    </ligand>
</feature>
<dbReference type="EMBL" id="CP043329">
    <property type="protein sequence ID" value="QEK52702.1"/>
    <property type="molecule type" value="Genomic_DNA"/>
</dbReference>
<keyword evidence="5 8" id="KW-0547">Nucleotide-binding</keyword>
<comment type="subunit">
    <text evidence="8">Homodimer.</text>
</comment>
<keyword evidence="8" id="KW-0963">Cytoplasm</keyword>
<feature type="binding site" evidence="8">
    <location>
        <begin position="148"/>
        <end position="151"/>
    </location>
    <ligand>
        <name>ATP</name>
        <dbReference type="ChEBI" id="CHEBI:30616"/>
    </ligand>
</feature>
<dbReference type="Proteomes" id="UP000323653">
    <property type="component" value="Chromosome"/>
</dbReference>
<dbReference type="AlphaFoldDB" id="A0A5C0VLC1"/>
<gene>
    <name evidence="8" type="primary">panC</name>
    <name evidence="9" type="ORF">FYC62_14305</name>
</gene>
<feature type="binding site" evidence="8">
    <location>
        <position position="61"/>
    </location>
    <ligand>
        <name>beta-alanine</name>
        <dbReference type="ChEBI" id="CHEBI:57966"/>
    </ligand>
</feature>
<comment type="function">
    <text evidence="8">Catalyzes the condensation of pantoate with beta-alanine in an ATP-dependent reaction via a pantoyl-adenylate intermediate.</text>
</comment>
<evidence type="ECO:0000313" key="9">
    <source>
        <dbReference type="EMBL" id="QEK52702.1"/>
    </source>
</evidence>
<evidence type="ECO:0000256" key="2">
    <source>
        <dbReference type="ARBA" id="ARBA00009256"/>
    </source>
</evidence>
<comment type="pathway">
    <text evidence="1 8">Cofactor biosynthesis; (R)-pantothenate biosynthesis; (R)-pantothenate from (R)-pantoate and beta-alanine: step 1/1.</text>
</comment>
<dbReference type="PANTHER" id="PTHR21299">
    <property type="entry name" value="CYTIDYLATE KINASE/PANTOATE-BETA-ALANINE LIGASE"/>
    <property type="match status" value="1"/>
</dbReference>
<comment type="similarity">
    <text evidence="2 8">Belongs to the pantothenate synthetase family.</text>
</comment>
<dbReference type="KEGG" id="pej:FYC62_14305"/>
<keyword evidence="4 8" id="KW-0566">Pantothenate biosynthesis</keyword>
<evidence type="ECO:0000256" key="8">
    <source>
        <dbReference type="HAMAP-Rule" id="MF_00158"/>
    </source>
</evidence>
<organism evidence="9 10">
    <name type="scientific">Pedobacter aquae</name>
    <dbReference type="NCBI Taxonomy" id="2605747"/>
    <lineage>
        <taxon>Bacteria</taxon>
        <taxon>Pseudomonadati</taxon>
        <taxon>Bacteroidota</taxon>
        <taxon>Sphingobacteriia</taxon>
        <taxon>Sphingobacteriales</taxon>
        <taxon>Sphingobacteriaceae</taxon>
        <taxon>Pedobacter</taxon>
    </lineage>
</organism>
<dbReference type="Gene3D" id="3.40.50.620">
    <property type="entry name" value="HUPs"/>
    <property type="match status" value="1"/>
</dbReference>
<evidence type="ECO:0000256" key="4">
    <source>
        <dbReference type="ARBA" id="ARBA00022655"/>
    </source>
</evidence>
<protein>
    <recommendedName>
        <fullName evidence="8">Pantothenate synthetase</fullName>
        <shortName evidence="8">PS</shortName>
        <ecNumber evidence="8">6.3.2.1</ecNumber>
    </recommendedName>
    <alternativeName>
        <fullName evidence="8">Pantoate--beta-alanine ligase</fullName>
    </alternativeName>
    <alternativeName>
        <fullName evidence="8">Pantoate-activating enzyme</fullName>
    </alternativeName>
</protein>
<dbReference type="Gene3D" id="3.30.1300.10">
    <property type="entry name" value="Pantoate-beta-alanine ligase, C-terminal domain"/>
    <property type="match status" value="1"/>
</dbReference>
<evidence type="ECO:0000256" key="1">
    <source>
        <dbReference type="ARBA" id="ARBA00004990"/>
    </source>
</evidence>
<keyword evidence="6 8" id="KW-0067">ATP-binding</keyword>
<reference evidence="9 10" key="1">
    <citation type="submission" date="2019-08" db="EMBL/GenBank/DDBJ databases">
        <title>Pedobacter sp. nov., isolated from Han river, South Korea.</title>
        <authorList>
            <person name="Lee D.-H."/>
            <person name="Kim Y.-S."/>
            <person name="Hwang E.-M."/>
            <person name="Le Tran T.C."/>
            <person name="Cha C.-J."/>
        </authorList>
    </citation>
    <scope>NUCLEOTIDE SEQUENCE [LARGE SCALE GENOMIC DNA]</scope>
    <source>
        <strain evidence="9 10">CJ43</strain>
    </source>
</reference>
<keyword evidence="10" id="KW-1185">Reference proteome</keyword>
<evidence type="ECO:0000256" key="6">
    <source>
        <dbReference type="ARBA" id="ARBA00022840"/>
    </source>
</evidence>
<dbReference type="UniPathway" id="UPA00028">
    <property type="reaction ID" value="UER00005"/>
</dbReference>
<name>A0A5C0VLC1_9SPHI</name>
<evidence type="ECO:0000256" key="5">
    <source>
        <dbReference type="ARBA" id="ARBA00022741"/>
    </source>
</evidence>
<dbReference type="GO" id="GO:0015940">
    <property type="term" value="P:pantothenate biosynthetic process"/>
    <property type="evidence" value="ECO:0007669"/>
    <property type="project" value="UniProtKB-UniRule"/>
</dbReference>
<dbReference type="EC" id="6.3.2.1" evidence="8"/>
<keyword evidence="3 8" id="KW-0436">Ligase</keyword>
<feature type="binding site" evidence="8">
    <location>
        <position position="61"/>
    </location>
    <ligand>
        <name>(R)-pantoate</name>
        <dbReference type="ChEBI" id="CHEBI:15980"/>
    </ligand>
</feature>
<sequence>MKRITRKEDLTSLLLQYKQEGKRIGLVPTMGALHQGHLSLVQQSLKYTDVTVASIFVNPTQFNNKTDLLKYPKPIAEDIAKLEQAGCHILFHPEVDEMYPEVDEPWEYEVGELDLLLEGEFRPGHYKGVTQIVYKLFKTAIPDVAFFGQKDYQQFLVIKKMVNDLHLPIQLKSCDIIREADGLAMSSRNIHLNPEERLAALSLSKALLFIKDNYNLLSIDELKQQANKFFTGSNLLNLEYLRICNPDNLYDLQEKGPAIALIACFVGTTRLIDNMMLA</sequence>
<dbReference type="PANTHER" id="PTHR21299:SF1">
    <property type="entry name" value="PANTOATE--BETA-ALANINE LIGASE"/>
    <property type="match status" value="1"/>
</dbReference>
<evidence type="ECO:0000313" key="10">
    <source>
        <dbReference type="Proteomes" id="UP000323653"/>
    </source>
</evidence>
<dbReference type="RefSeq" id="WP_149075427.1">
    <property type="nucleotide sequence ID" value="NZ_CP043329.1"/>
</dbReference>
<dbReference type="InterPro" id="IPR014729">
    <property type="entry name" value="Rossmann-like_a/b/a_fold"/>
</dbReference>
<dbReference type="GO" id="GO:0005829">
    <property type="term" value="C:cytosol"/>
    <property type="evidence" value="ECO:0007669"/>
    <property type="project" value="TreeGrafter"/>
</dbReference>
<dbReference type="InterPro" id="IPR042176">
    <property type="entry name" value="Pantoate_ligase_C"/>
</dbReference>
<evidence type="ECO:0000256" key="7">
    <source>
        <dbReference type="ARBA" id="ARBA00048258"/>
    </source>
</evidence>
<accession>A0A5C0VLC1</accession>
<dbReference type="CDD" id="cd00560">
    <property type="entry name" value="PanC"/>
    <property type="match status" value="1"/>
</dbReference>